<keyword evidence="2" id="KW-1185">Reference proteome</keyword>
<dbReference type="KEGG" id="haly:HYG82_09500"/>
<dbReference type="OrthoDB" id="156804at2157"/>
<dbReference type="RefSeq" id="WP_179260801.1">
    <property type="nucleotide sequence ID" value="NZ_CP058601.1"/>
</dbReference>
<accession>A0A7D5GT69</accession>
<dbReference type="AlphaFoldDB" id="A0A7D5GT69"/>
<sequence>MSNYTVEVPDGQERGIRIECDEHGESEEFQPGYRSVAFHCDGCGFELEITLHDLHEWRDLGEMC</sequence>
<proteinExistence type="predicted"/>
<name>A0A7D5GT69_9EURY</name>
<evidence type="ECO:0000313" key="1">
    <source>
        <dbReference type="EMBL" id="QLG49066.1"/>
    </source>
</evidence>
<gene>
    <name evidence="1" type="ORF">HYG82_09500</name>
</gene>
<reference evidence="1 2" key="1">
    <citation type="submission" date="2020-07" db="EMBL/GenBank/DDBJ databases">
        <authorList>
            <person name="Cui H."/>
        </authorList>
    </citation>
    <scope>NUCLEOTIDE SEQUENCE [LARGE SCALE GENOMIC DNA]</scope>
    <source>
        <strain evidence="1 2">YPL8</strain>
    </source>
</reference>
<protein>
    <submittedName>
        <fullName evidence="1">Uncharacterized protein</fullName>
    </submittedName>
</protein>
<evidence type="ECO:0000313" key="2">
    <source>
        <dbReference type="Proteomes" id="UP000509241"/>
    </source>
</evidence>
<dbReference type="Proteomes" id="UP000509241">
    <property type="component" value="Chromosome"/>
</dbReference>
<dbReference type="GeneID" id="56033525"/>
<organism evidence="1 2">
    <name type="scientific">Natrinema halophilum</name>
    <dbReference type="NCBI Taxonomy" id="1699371"/>
    <lineage>
        <taxon>Archaea</taxon>
        <taxon>Methanobacteriati</taxon>
        <taxon>Methanobacteriota</taxon>
        <taxon>Stenosarchaea group</taxon>
        <taxon>Halobacteria</taxon>
        <taxon>Halobacteriales</taxon>
        <taxon>Natrialbaceae</taxon>
        <taxon>Natrinema</taxon>
    </lineage>
</organism>
<dbReference type="EMBL" id="CP058601">
    <property type="protein sequence ID" value="QLG49066.1"/>
    <property type="molecule type" value="Genomic_DNA"/>
</dbReference>